<keyword evidence="1" id="KW-0812">Transmembrane</keyword>
<evidence type="ECO:0000313" key="3">
    <source>
        <dbReference type="Proteomes" id="UP000001818"/>
    </source>
</evidence>
<evidence type="ECO:0000313" key="2">
    <source>
        <dbReference type="EMBL" id="ABE39885.1"/>
    </source>
</evidence>
<organism evidence="2 3">
    <name type="scientific">Rhodopseudomonas palustris (strain BisB5)</name>
    <dbReference type="NCBI Taxonomy" id="316057"/>
    <lineage>
        <taxon>Bacteria</taxon>
        <taxon>Pseudomonadati</taxon>
        <taxon>Pseudomonadota</taxon>
        <taxon>Alphaproteobacteria</taxon>
        <taxon>Hyphomicrobiales</taxon>
        <taxon>Nitrobacteraceae</taxon>
        <taxon>Rhodopseudomonas</taxon>
    </lineage>
</organism>
<feature type="transmembrane region" description="Helical" evidence="1">
    <location>
        <begin position="55"/>
        <end position="73"/>
    </location>
</feature>
<dbReference type="Proteomes" id="UP000001818">
    <property type="component" value="Chromosome"/>
</dbReference>
<dbReference type="eggNOG" id="ENOG50314XU">
    <property type="taxonomic scope" value="Bacteria"/>
</dbReference>
<dbReference type="EMBL" id="CP000283">
    <property type="protein sequence ID" value="ABE39885.1"/>
    <property type="molecule type" value="Genomic_DNA"/>
</dbReference>
<dbReference type="AlphaFoldDB" id="Q136V4"/>
<accession>Q136V4</accession>
<keyword evidence="1" id="KW-0472">Membrane</keyword>
<gene>
    <name evidence="2" type="ordered locus">RPD_2656</name>
</gene>
<sequence length="94" mass="10434">MLERRTLIRAQFSPTPLRFPRGVFSRTTAAMQNQPDQPISFGGLLRWAITPPQSYVVYFLCVVLVGGLSFYVGTLKPNRHPSLVPPPASAPHSK</sequence>
<dbReference type="KEGG" id="rpd:RPD_2656"/>
<evidence type="ECO:0000256" key="1">
    <source>
        <dbReference type="SAM" id="Phobius"/>
    </source>
</evidence>
<proteinExistence type="predicted"/>
<protein>
    <submittedName>
        <fullName evidence="2">Uncharacterized protein</fullName>
    </submittedName>
</protein>
<dbReference type="HOGENOM" id="CLU_2384255_0_0_5"/>
<keyword evidence="1" id="KW-1133">Transmembrane helix</keyword>
<name>Q136V4_RHOPS</name>
<reference evidence="2 3" key="1">
    <citation type="submission" date="2006-03" db="EMBL/GenBank/DDBJ databases">
        <title>Complete sequence of Rhodopseudomonas palustris BisB5.</title>
        <authorList>
            <consortium name="US DOE Joint Genome Institute"/>
            <person name="Copeland A."/>
            <person name="Lucas S."/>
            <person name="Lapidus A."/>
            <person name="Barry K."/>
            <person name="Detter J.C."/>
            <person name="Glavina del Rio T."/>
            <person name="Hammon N."/>
            <person name="Israni S."/>
            <person name="Dalin E."/>
            <person name="Tice H."/>
            <person name="Pitluck S."/>
            <person name="Chain P."/>
            <person name="Malfatti S."/>
            <person name="Shin M."/>
            <person name="Vergez L."/>
            <person name="Schmutz J."/>
            <person name="Larimer F."/>
            <person name="Land M."/>
            <person name="Hauser L."/>
            <person name="Pelletier D.A."/>
            <person name="Kyrpides N."/>
            <person name="Lykidis A."/>
            <person name="Oda Y."/>
            <person name="Harwood C.S."/>
            <person name="Richardson P."/>
        </authorList>
    </citation>
    <scope>NUCLEOTIDE SEQUENCE [LARGE SCALE GENOMIC DNA]</scope>
    <source>
        <strain evidence="2 3">BisB5</strain>
    </source>
</reference>